<name>A0ABY8EMF2_MALFU</name>
<keyword evidence="2" id="KW-0378">Hydrolase</keyword>
<dbReference type="SUPFAM" id="SSF50249">
    <property type="entry name" value="Nucleic acid-binding proteins"/>
    <property type="match status" value="1"/>
</dbReference>
<gene>
    <name evidence="2" type="primary">MCM3_2</name>
    <name evidence="2" type="ORF">GLX27_001374</name>
</gene>
<dbReference type="PANTHER" id="PTHR11630">
    <property type="entry name" value="DNA REPLICATION LICENSING FACTOR MCM FAMILY MEMBER"/>
    <property type="match status" value="1"/>
</dbReference>
<evidence type="ECO:0000313" key="3">
    <source>
        <dbReference type="Proteomes" id="UP000818624"/>
    </source>
</evidence>
<keyword evidence="2" id="KW-0547">Nucleotide-binding</keyword>
<dbReference type="Proteomes" id="UP000818624">
    <property type="component" value="Chromosome 1"/>
</dbReference>
<keyword evidence="2" id="KW-0067">ATP-binding</keyword>
<accession>A0ABY8EMF2</accession>
<dbReference type="Pfam" id="PF14551">
    <property type="entry name" value="MCM_N"/>
    <property type="match status" value="1"/>
</dbReference>
<keyword evidence="3" id="KW-1185">Reference proteome</keyword>
<dbReference type="Gene3D" id="3.30.1640.10">
    <property type="entry name" value="mini-chromosome maintenance (MCM) complex, chain A, domain 1"/>
    <property type="match status" value="1"/>
</dbReference>
<proteinExistence type="predicted"/>
<reference evidence="2 3" key="1">
    <citation type="journal article" date="2020" name="Elife">
        <title>Loss of centromere function drives karyotype evolution in closely related Malassezia species.</title>
        <authorList>
            <person name="Sankaranarayanan S.R."/>
            <person name="Ianiri G."/>
            <person name="Coelho M.A."/>
            <person name="Reza M.H."/>
            <person name="Thimmappa B.C."/>
            <person name="Ganguly P."/>
            <person name="Vadnala R.N."/>
            <person name="Sun S."/>
            <person name="Siddharthan R."/>
            <person name="Tellgren-Roth C."/>
            <person name="Dawson T.L."/>
            <person name="Heitman J."/>
            <person name="Sanyal K."/>
        </authorList>
    </citation>
    <scope>NUCLEOTIDE SEQUENCE [LARGE SCALE GENOMIC DNA]</scope>
    <source>
        <strain evidence="2">CBS14141</strain>
    </source>
</reference>
<dbReference type="EC" id="3.6.4.12" evidence="2"/>
<evidence type="ECO:0000313" key="2">
    <source>
        <dbReference type="EMBL" id="WFD46735.1"/>
    </source>
</evidence>
<organism evidence="2 3">
    <name type="scientific">Malassezia furfur</name>
    <name type="common">Pityriasis versicolor infection agent</name>
    <name type="synonym">Pityrosporum furfur</name>
    <dbReference type="NCBI Taxonomy" id="55194"/>
    <lineage>
        <taxon>Eukaryota</taxon>
        <taxon>Fungi</taxon>
        <taxon>Dikarya</taxon>
        <taxon>Basidiomycota</taxon>
        <taxon>Ustilaginomycotina</taxon>
        <taxon>Malasseziomycetes</taxon>
        <taxon>Malasseziales</taxon>
        <taxon>Malasseziaceae</taxon>
        <taxon>Malassezia</taxon>
    </lineage>
</organism>
<feature type="domain" description="MCM N-terminal" evidence="1">
    <location>
        <begin position="22"/>
        <end position="110"/>
    </location>
</feature>
<sequence>MGDALEFDVPALDDDLLKDRARTFVEFLDDQTGAVDYRGAIRHMLAEDKRRLVVNLDDVRAYNREYADGLLNDPNSFLPAFENALRVLVEQLHDPLKEDIKGKQYHIGLRGSFGDHHVNTRTLRSTYLGKLVSLEGIVTRCTSFMPR</sequence>
<dbReference type="InterPro" id="IPR027925">
    <property type="entry name" value="MCM_N"/>
</dbReference>
<dbReference type="GO" id="GO:0016787">
    <property type="term" value="F:hydrolase activity"/>
    <property type="evidence" value="ECO:0007669"/>
    <property type="project" value="UniProtKB-KW"/>
</dbReference>
<dbReference type="InterPro" id="IPR031327">
    <property type="entry name" value="MCM"/>
</dbReference>
<keyword evidence="2" id="KW-0347">Helicase</keyword>
<dbReference type="InterPro" id="IPR012340">
    <property type="entry name" value="NA-bd_OB-fold"/>
</dbReference>
<evidence type="ECO:0000259" key="1">
    <source>
        <dbReference type="Pfam" id="PF14551"/>
    </source>
</evidence>
<protein>
    <submittedName>
        <fullName evidence="2">DNA helicase</fullName>
        <ecNumber evidence="2">3.6.4.12</ecNumber>
    </submittedName>
</protein>
<dbReference type="EMBL" id="CP046234">
    <property type="protein sequence ID" value="WFD46735.1"/>
    <property type="molecule type" value="Genomic_DNA"/>
</dbReference>
<dbReference type="GO" id="GO:0003678">
    <property type="term" value="F:DNA helicase activity"/>
    <property type="evidence" value="ECO:0007669"/>
    <property type="project" value="UniProtKB-EC"/>
</dbReference>
<dbReference type="PANTHER" id="PTHR11630:SF46">
    <property type="entry name" value="DNA REPLICATION LICENSING FACTOR MCM3-RELATED"/>
    <property type="match status" value="1"/>
</dbReference>